<dbReference type="WBParaSite" id="HCON_00140910-00001">
    <property type="protein sequence ID" value="HCON_00140910-00001"/>
    <property type="gene ID" value="HCON_00140910"/>
</dbReference>
<reference evidence="8" key="1">
    <citation type="submission" date="2020-12" db="UniProtKB">
        <authorList>
            <consortium name="WormBaseParasite"/>
        </authorList>
    </citation>
    <scope>IDENTIFICATION</scope>
    <source>
        <strain evidence="8">MHco3</strain>
    </source>
</reference>
<evidence type="ECO:0000313" key="7">
    <source>
        <dbReference type="Proteomes" id="UP000025227"/>
    </source>
</evidence>
<keyword evidence="3 6" id="KW-0812">Transmembrane</keyword>
<evidence type="ECO:0000313" key="8">
    <source>
        <dbReference type="WBParaSite" id="HCON_00140910-00001"/>
    </source>
</evidence>
<evidence type="ECO:0000256" key="3">
    <source>
        <dbReference type="ARBA" id="ARBA00022692"/>
    </source>
</evidence>
<dbReference type="GO" id="GO:0016020">
    <property type="term" value="C:membrane"/>
    <property type="evidence" value="ECO:0007669"/>
    <property type="project" value="UniProtKB-SubCell"/>
</dbReference>
<feature type="transmembrane region" description="Helical" evidence="6">
    <location>
        <begin position="12"/>
        <end position="31"/>
    </location>
</feature>
<dbReference type="PANTHER" id="PTHR22945:SF40">
    <property type="entry name" value="SERPENTINE RECEPTOR, CLASS D (DELTA)-RELATED"/>
    <property type="match status" value="1"/>
</dbReference>
<keyword evidence="4 6" id="KW-1133">Transmembrane helix</keyword>
<dbReference type="OMA" id="VIARYYS"/>
<accession>A0A7I4YV26</accession>
<comment type="similarity">
    <text evidence="2">Belongs to the nematode receptor-like protein srd family.</text>
</comment>
<organism evidence="7 8">
    <name type="scientific">Haemonchus contortus</name>
    <name type="common">Barber pole worm</name>
    <dbReference type="NCBI Taxonomy" id="6289"/>
    <lineage>
        <taxon>Eukaryota</taxon>
        <taxon>Metazoa</taxon>
        <taxon>Ecdysozoa</taxon>
        <taxon>Nematoda</taxon>
        <taxon>Chromadorea</taxon>
        <taxon>Rhabditida</taxon>
        <taxon>Rhabditina</taxon>
        <taxon>Rhabditomorpha</taxon>
        <taxon>Strongyloidea</taxon>
        <taxon>Trichostrongylidae</taxon>
        <taxon>Haemonchus</taxon>
    </lineage>
</organism>
<evidence type="ECO:0000256" key="2">
    <source>
        <dbReference type="ARBA" id="ARBA00009166"/>
    </source>
</evidence>
<keyword evidence="5 6" id="KW-0472">Membrane</keyword>
<feature type="transmembrane region" description="Helical" evidence="6">
    <location>
        <begin position="43"/>
        <end position="60"/>
    </location>
</feature>
<keyword evidence="7" id="KW-1185">Reference proteome</keyword>
<protein>
    <submittedName>
        <fullName evidence="8">G_PROTEIN_RECEP_F1_2 domain-containing protein</fullName>
    </submittedName>
</protein>
<comment type="subcellular location">
    <subcellularLocation>
        <location evidence="1">Membrane</location>
        <topology evidence="1">Multi-pass membrane protein</topology>
    </subcellularLocation>
</comment>
<evidence type="ECO:0000256" key="6">
    <source>
        <dbReference type="SAM" id="Phobius"/>
    </source>
</evidence>
<name>A0A7I4YV26_HAECO</name>
<evidence type="ECO:0000256" key="4">
    <source>
        <dbReference type="ARBA" id="ARBA00022989"/>
    </source>
</evidence>
<dbReference type="OrthoDB" id="5873496at2759"/>
<dbReference type="InterPro" id="IPR050920">
    <property type="entry name" value="Nematode_rcpt-like_delta"/>
</dbReference>
<dbReference type="PANTHER" id="PTHR22945">
    <property type="entry name" value="SERPENTINE RECEPTOR, CLASS D DELTA"/>
    <property type="match status" value="1"/>
</dbReference>
<evidence type="ECO:0000256" key="5">
    <source>
        <dbReference type="ARBA" id="ARBA00023136"/>
    </source>
</evidence>
<feature type="transmembrane region" description="Helical" evidence="6">
    <location>
        <begin position="97"/>
        <end position="116"/>
    </location>
</feature>
<dbReference type="Gene3D" id="1.20.1070.10">
    <property type="entry name" value="Rhodopsin 7-helix transmembrane proteins"/>
    <property type="match status" value="1"/>
</dbReference>
<dbReference type="InterPro" id="IPR019421">
    <property type="entry name" value="7TM_GPCR_serpentine_rcpt_Srd"/>
</dbReference>
<dbReference type="Proteomes" id="UP000025227">
    <property type="component" value="Unplaced"/>
</dbReference>
<sequence>MNYIRLCSTLIHSLSSSLGVAFNLLLIFLVLKKTPKQLRTYSILIFNFALCEFFTCLADLLVQPRIISGGVGIYLVFCGPCILIGTQACFVMHSFALHCYAHALWSLLFSFSYRFYVLKRTPPSKRTIVASILVMYIPSFLQLMTFSFANDNEDELRRIVEEKYGYDMGSEYVGGFKNALEKSPLHSWTLGWSCQTTAGVFIRNCFRRSRSKPAYPFSFY</sequence>
<feature type="transmembrane region" description="Helical" evidence="6">
    <location>
        <begin position="128"/>
        <end position="149"/>
    </location>
</feature>
<dbReference type="AlphaFoldDB" id="A0A7I4YV26"/>
<dbReference type="SUPFAM" id="SSF81321">
    <property type="entry name" value="Family A G protein-coupled receptor-like"/>
    <property type="match status" value="1"/>
</dbReference>
<feature type="transmembrane region" description="Helical" evidence="6">
    <location>
        <begin position="66"/>
        <end position="85"/>
    </location>
</feature>
<evidence type="ECO:0000256" key="1">
    <source>
        <dbReference type="ARBA" id="ARBA00004141"/>
    </source>
</evidence>
<proteinExistence type="inferred from homology"/>
<dbReference type="Pfam" id="PF10317">
    <property type="entry name" value="7TM_GPCR_Srd"/>
    <property type="match status" value="1"/>
</dbReference>